<reference evidence="2" key="1">
    <citation type="submission" date="2009-12" db="EMBL/GenBank/DDBJ databases">
        <title>Sequence of Clostridiales genomosp. BVAB3 str. UPII9-5.</title>
        <authorList>
            <person name="Madupu R."/>
            <person name="Durkin A.S."/>
            <person name="Torralba M."/>
            <person name="Methe B."/>
            <person name="Sutton G.G."/>
            <person name="Strausberg R.L."/>
            <person name="Nelson K.E."/>
        </authorList>
    </citation>
    <scope>NUCLEOTIDE SEQUENCE [LARGE SCALE GENOMIC DNA]</scope>
    <source>
        <strain evidence="2">UPII9-5</strain>
    </source>
</reference>
<evidence type="ECO:0000313" key="2">
    <source>
        <dbReference type="Proteomes" id="UP000008234"/>
    </source>
</evidence>
<name>D3R0F7_MAGIU</name>
<dbReference type="KEGG" id="clo:HMPREF0868_0326"/>
<dbReference type="HOGENOM" id="CLU_3235713_0_0_9"/>
<sequence>MAAALGFGLVLCNLVIFDISLDFGASYGGYGALLLLMNAAMDG</sequence>
<gene>
    <name evidence="1" type="ordered locus">HMPREF0868_0326</name>
</gene>
<accession>D3R0F7</accession>
<organism evidence="1 2">
    <name type="scientific">Mageeibacillus indolicus (strain UPII9-5)</name>
    <name type="common">Clostridiales genomosp. BVAB3 (strain UPII9-5)</name>
    <dbReference type="NCBI Taxonomy" id="699246"/>
    <lineage>
        <taxon>Bacteria</taxon>
        <taxon>Bacillati</taxon>
        <taxon>Bacillota</taxon>
        <taxon>Clostridia</taxon>
        <taxon>Eubacteriales</taxon>
        <taxon>Oscillospiraceae</taxon>
        <taxon>Mageeibacillus</taxon>
    </lineage>
</organism>
<dbReference type="AlphaFoldDB" id="D3R0F7"/>
<dbReference type="EMBL" id="CP001850">
    <property type="protein sequence ID" value="ADC91133.1"/>
    <property type="molecule type" value="Genomic_DNA"/>
</dbReference>
<protein>
    <submittedName>
        <fullName evidence="1">Uncharacterized protein</fullName>
    </submittedName>
</protein>
<keyword evidence="2" id="KW-1185">Reference proteome</keyword>
<evidence type="ECO:0000313" key="1">
    <source>
        <dbReference type="EMBL" id="ADC91133.1"/>
    </source>
</evidence>
<dbReference type="Proteomes" id="UP000008234">
    <property type="component" value="Chromosome"/>
</dbReference>
<proteinExistence type="predicted"/>